<dbReference type="InterPro" id="IPR019362">
    <property type="entry name" value="MMADHC"/>
</dbReference>
<dbReference type="OMA" id="QHWNYEN"/>
<proteinExistence type="predicted"/>
<dbReference type="eggNOG" id="KOG3596">
    <property type="taxonomic scope" value="Eukaryota"/>
</dbReference>
<gene>
    <name evidence="1" type="primary">Dwil\GK19083</name>
    <name evidence="1" type="ORF">Dwil_GK19083</name>
</gene>
<accession>B4MTP4</accession>
<dbReference type="GO" id="GO:0009235">
    <property type="term" value="P:cobalamin metabolic process"/>
    <property type="evidence" value="ECO:0007669"/>
    <property type="project" value="InterPro"/>
</dbReference>
<name>B4MTP4_DROWI</name>
<dbReference type="Proteomes" id="UP000007798">
    <property type="component" value="Unassembled WGS sequence"/>
</dbReference>
<dbReference type="PANTHER" id="PTHR13192">
    <property type="entry name" value="MY011 PROTEIN"/>
    <property type="match status" value="1"/>
</dbReference>
<dbReference type="HOGENOM" id="CLU_1082854_0_0_1"/>
<dbReference type="KEGG" id="dwi:6641713"/>
<dbReference type="Pfam" id="PF10229">
    <property type="entry name" value="MMADHC"/>
    <property type="match status" value="1"/>
</dbReference>
<dbReference type="PANTHER" id="PTHR13192:SF3">
    <property type="entry name" value="COBALAMIN TRAFFICKING PROTEIN CBLD"/>
    <property type="match status" value="1"/>
</dbReference>
<dbReference type="InParanoid" id="B4MTP4"/>
<dbReference type="OrthoDB" id="10263782at2759"/>
<dbReference type="EMBL" id="CH963852">
    <property type="protein sequence ID" value="EDW75483.1"/>
    <property type="molecule type" value="Genomic_DNA"/>
</dbReference>
<dbReference type="GO" id="GO:0005739">
    <property type="term" value="C:mitochondrion"/>
    <property type="evidence" value="ECO:0007669"/>
    <property type="project" value="TreeGrafter"/>
</dbReference>
<evidence type="ECO:0000313" key="2">
    <source>
        <dbReference type="Proteomes" id="UP000007798"/>
    </source>
</evidence>
<reference evidence="1 2" key="1">
    <citation type="journal article" date="2007" name="Nature">
        <title>Evolution of genes and genomes on the Drosophila phylogeny.</title>
        <authorList>
            <consortium name="Drosophila 12 Genomes Consortium"/>
            <person name="Clark A.G."/>
            <person name="Eisen M.B."/>
            <person name="Smith D.R."/>
            <person name="Bergman C.M."/>
            <person name="Oliver B."/>
            <person name="Markow T.A."/>
            <person name="Kaufman T.C."/>
            <person name="Kellis M."/>
            <person name="Gelbart W."/>
            <person name="Iyer V.N."/>
            <person name="Pollard D.A."/>
            <person name="Sackton T.B."/>
            <person name="Larracuente A.M."/>
            <person name="Singh N.D."/>
            <person name="Abad J.P."/>
            <person name="Abt D.N."/>
            <person name="Adryan B."/>
            <person name="Aguade M."/>
            <person name="Akashi H."/>
            <person name="Anderson W.W."/>
            <person name="Aquadro C.F."/>
            <person name="Ardell D.H."/>
            <person name="Arguello R."/>
            <person name="Artieri C.G."/>
            <person name="Barbash D.A."/>
            <person name="Barker D."/>
            <person name="Barsanti P."/>
            <person name="Batterham P."/>
            <person name="Batzoglou S."/>
            <person name="Begun D."/>
            <person name="Bhutkar A."/>
            <person name="Blanco E."/>
            <person name="Bosak S.A."/>
            <person name="Bradley R.K."/>
            <person name="Brand A.D."/>
            <person name="Brent M.R."/>
            <person name="Brooks A.N."/>
            <person name="Brown R.H."/>
            <person name="Butlin R.K."/>
            <person name="Caggese C."/>
            <person name="Calvi B.R."/>
            <person name="Bernardo de Carvalho A."/>
            <person name="Caspi A."/>
            <person name="Castrezana S."/>
            <person name="Celniker S.E."/>
            <person name="Chang J.L."/>
            <person name="Chapple C."/>
            <person name="Chatterji S."/>
            <person name="Chinwalla A."/>
            <person name="Civetta A."/>
            <person name="Clifton S.W."/>
            <person name="Comeron J.M."/>
            <person name="Costello J.C."/>
            <person name="Coyne J.A."/>
            <person name="Daub J."/>
            <person name="David R.G."/>
            <person name="Delcher A.L."/>
            <person name="Delehaunty K."/>
            <person name="Do C.B."/>
            <person name="Ebling H."/>
            <person name="Edwards K."/>
            <person name="Eickbush T."/>
            <person name="Evans J.D."/>
            <person name="Filipski A."/>
            <person name="Findeiss S."/>
            <person name="Freyhult E."/>
            <person name="Fulton L."/>
            <person name="Fulton R."/>
            <person name="Garcia A.C."/>
            <person name="Gardiner A."/>
            <person name="Garfield D.A."/>
            <person name="Garvin B.E."/>
            <person name="Gibson G."/>
            <person name="Gilbert D."/>
            <person name="Gnerre S."/>
            <person name="Godfrey J."/>
            <person name="Good R."/>
            <person name="Gotea V."/>
            <person name="Gravely B."/>
            <person name="Greenberg A.J."/>
            <person name="Griffiths-Jones S."/>
            <person name="Gross S."/>
            <person name="Guigo R."/>
            <person name="Gustafson E.A."/>
            <person name="Haerty W."/>
            <person name="Hahn M.W."/>
            <person name="Halligan D.L."/>
            <person name="Halpern A.L."/>
            <person name="Halter G.M."/>
            <person name="Han M.V."/>
            <person name="Heger A."/>
            <person name="Hillier L."/>
            <person name="Hinrichs A.S."/>
            <person name="Holmes I."/>
            <person name="Hoskins R.A."/>
            <person name="Hubisz M.J."/>
            <person name="Hultmark D."/>
            <person name="Huntley M.A."/>
            <person name="Jaffe D.B."/>
            <person name="Jagadeeshan S."/>
            <person name="Jeck W.R."/>
            <person name="Johnson J."/>
            <person name="Jones C.D."/>
            <person name="Jordan W.C."/>
            <person name="Karpen G.H."/>
            <person name="Kataoka E."/>
            <person name="Keightley P.D."/>
            <person name="Kheradpour P."/>
            <person name="Kirkness E.F."/>
            <person name="Koerich L.B."/>
            <person name="Kristiansen K."/>
            <person name="Kudrna D."/>
            <person name="Kulathinal R.J."/>
            <person name="Kumar S."/>
            <person name="Kwok R."/>
            <person name="Lander E."/>
            <person name="Langley C.H."/>
            <person name="Lapoint R."/>
            <person name="Lazzaro B.P."/>
            <person name="Lee S.J."/>
            <person name="Levesque L."/>
            <person name="Li R."/>
            <person name="Lin C.F."/>
            <person name="Lin M.F."/>
            <person name="Lindblad-Toh K."/>
            <person name="Llopart A."/>
            <person name="Long M."/>
            <person name="Low L."/>
            <person name="Lozovsky E."/>
            <person name="Lu J."/>
            <person name="Luo M."/>
            <person name="Machado C.A."/>
            <person name="Makalowski W."/>
            <person name="Marzo M."/>
            <person name="Matsuda M."/>
            <person name="Matzkin L."/>
            <person name="McAllister B."/>
            <person name="McBride C.S."/>
            <person name="McKernan B."/>
            <person name="McKernan K."/>
            <person name="Mendez-Lago M."/>
            <person name="Minx P."/>
            <person name="Mollenhauer M.U."/>
            <person name="Montooth K."/>
            <person name="Mount S.M."/>
            <person name="Mu X."/>
            <person name="Myers E."/>
            <person name="Negre B."/>
            <person name="Newfeld S."/>
            <person name="Nielsen R."/>
            <person name="Noor M.A."/>
            <person name="O'Grady P."/>
            <person name="Pachter L."/>
            <person name="Papaceit M."/>
            <person name="Parisi M.J."/>
            <person name="Parisi M."/>
            <person name="Parts L."/>
            <person name="Pedersen J.S."/>
            <person name="Pesole G."/>
            <person name="Phillippy A.M."/>
            <person name="Ponting C.P."/>
            <person name="Pop M."/>
            <person name="Porcelli D."/>
            <person name="Powell J.R."/>
            <person name="Prohaska S."/>
            <person name="Pruitt K."/>
            <person name="Puig M."/>
            <person name="Quesneville H."/>
            <person name="Ram K.R."/>
            <person name="Rand D."/>
            <person name="Rasmussen M.D."/>
            <person name="Reed L.K."/>
            <person name="Reenan R."/>
            <person name="Reily A."/>
            <person name="Remington K.A."/>
            <person name="Rieger T.T."/>
            <person name="Ritchie M.G."/>
            <person name="Robin C."/>
            <person name="Rogers Y.H."/>
            <person name="Rohde C."/>
            <person name="Rozas J."/>
            <person name="Rubenfield M.J."/>
            <person name="Ruiz A."/>
            <person name="Russo S."/>
            <person name="Salzberg S.L."/>
            <person name="Sanchez-Gracia A."/>
            <person name="Saranga D.J."/>
            <person name="Sato H."/>
            <person name="Schaeffer S.W."/>
            <person name="Schatz M.C."/>
            <person name="Schlenke T."/>
            <person name="Schwartz R."/>
            <person name="Segarra C."/>
            <person name="Singh R.S."/>
            <person name="Sirot L."/>
            <person name="Sirota M."/>
            <person name="Sisneros N.B."/>
            <person name="Smith C.D."/>
            <person name="Smith T.F."/>
            <person name="Spieth J."/>
            <person name="Stage D.E."/>
            <person name="Stark A."/>
            <person name="Stephan W."/>
            <person name="Strausberg R.L."/>
            <person name="Strempel S."/>
            <person name="Sturgill D."/>
            <person name="Sutton G."/>
            <person name="Sutton G.G."/>
            <person name="Tao W."/>
            <person name="Teichmann S."/>
            <person name="Tobari Y.N."/>
            <person name="Tomimura Y."/>
            <person name="Tsolas J.M."/>
            <person name="Valente V.L."/>
            <person name="Venter E."/>
            <person name="Venter J.C."/>
            <person name="Vicario S."/>
            <person name="Vieira F.G."/>
            <person name="Vilella A.J."/>
            <person name="Villasante A."/>
            <person name="Walenz B."/>
            <person name="Wang J."/>
            <person name="Wasserman M."/>
            <person name="Watts T."/>
            <person name="Wilson D."/>
            <person name="Wilson R.K."/>
            <person name="Wing R.A."/>
            <person name="Wolfner M.F."/>
            <person name="Wong A."/>
            <person name="Wong G.K."/>
            <person name="Wu C.I."/>
            <person name="Wu G."/>
            <person name="Yamamoto D."/>
            <person name="Yang H.P."/>
            <person name="Yang S.P."/>
            <person name="Yorke J.A."/>
            <person name="Yoshida K."/>
            <person name="Zdobnov E."/>
            <person name="Zhang P."/>
            <person name="Zhang Y."/>
            <person name="Zimin A.V."/>
            <person name="Baldwin J."/>
            <person name="Abdouelleil A."/>
            <person name="Abdulkadir J."/>
            <person name="Abebe A."/>
            <person name="Abera B."/>
            <person name="Abreu J."/>
            <person name="Acer S.C."/>
            <person name="Aftuck L."/>
            <person name="Alexander A."/>
            <person name="An P."/>
            <person name="Anderson E."/>
            <person name="Anderson S."/>
            <person name="Arachi H."/>
            <person name="Azer M."/>
            <person name="Bachantsang P."/>
            <person name="Barry A."/>
            <person name="Bayul T."/>
            <person name="Berlin A."/>
            <person name="Bessette D."/>
            <person name="Bloom T."/>
            <person name="Blye J."/>
            <person name="Boguslavskiy L."/>
            <person name="Bonnet C."/>
            <person name="Boukhgalter B."/>
            <person name="Bourzgui I."/>
            <person name="Brown A."/>
            <person name="Cahill P."/>
            <person name="Channer S."/>
            <person name="Cheshatsang Y."/>
            <person name="Chuda L."/>
            <person name="Citroen M."/>
            <person name="Collymore A."/>
            <person name="Cooke P."/>
            <person name="Costello M."/>
            <person name="D'Aco K."/>
            <person name="Daza R."/>
            <person name="De Haan G."/>
            <person name="DeGray S."/>
            <person name="DeMaso C."/>
            <person name="Dhargay N."/>
            <person name="Dooley K."/>
            <person name="Dooley E."/>
            <person name="Doricent M."/>
            <person name="Dorje P."/>
            <person name="Dorjee K."/>
            <person name="Dupes A."/>
            <person name="Elong R."/>
            <person name="Falk J."/>
            <person name="Farina A."/>
            <person name="Faro S."/>
            <person name="Ferguson D."/>
            <person name="Fisher S."/>
            <person name="Foley C.D."/>
            <person name="Franke A."/>
            <person name="Friedrich D."/>
            <person name="Gadbois L."/>
            <person name="Gearin G."/>
            <person name="Gearin C.R."/>
            <person name="Giannoukos G."/>
            <person name="Goode T."/>
            <person name="Graham J."/>
            <person name="Grandbois E."/>
            <person name="Grewal S."/>
            <person name="Gyaltsen K."/>
            <person name="Hafez N."/>
            <person name="Hagos B."/>
            <person name="Hall J."/>
            <person name="Henson C."/>
            <person name="Hollinger A."/>
            <person name="Honan T."/>
            <person name="Huard M.D."/>
            <person name="Hughes L."/>
            <person name="Hurhula B."/>
            <person name="Husby M.E."/>
            <person name="Kamat A."/>
            <person name="Kanga B."/>
            <person name="Kashin S."/>
            <person name="Khazanovich D."/>
            <person name="Kisner P."/>
            <person name="Lance K."/>
            <person name="Lara M."/>
            <person name="Lee W."/>
            <person name="Lennon N."/>
            <person name="Letendre F."/>
            <person name="LeVine R."/>
            <person name="Lipovsky A."/>
            <person name="Liu X."/>
            <person name="Liu J."/>
            <person name="Liu S."/>
            <person name="Lokyitsang T."/>
            <person name="Lokyitsang Y."/>
            <person name="Lubonja R."/>
            <person name="Lui A."/>
            <person name="MacDonald P."/>
            <person name="Magnisalis V."/>
            <person name="Maru K."/>
            <person name="Matthews C."/>
            <person name="McCusker W."/>
            <person name="McDonough S."/>
            <person name="Mehta T."/>
            <person name="Meldrim J."/>
            <person name="Meneus L."/>
            <person name="Mihai O."/>
            <person name="Mihalev A."/>
            <person name="Mihova T."/>
            <person name="Mittelman R."/>
            <person name="Mlenga V."/>
            <person name="Montmayeur A."/>
            <person name="Mulrain L."/>
            <person name="Navidi A."/>
            <person name="Naylor J."/>
            <person name="Negash T."/>
            <person name="Nguyen T."/>
            <person name="Nguyen N."/>
            <person name="Nicol R."/>
            <person name="Norbu C."/>
            <person name="Norbu N."/>
            <person name="Novod N."/>
            <person name="O'Neill B."/>
            <person name="Osman S."/>
            <person name="Markiewicz E."/>
            <person name="Oyono O.L."/>
            <person name="Patti C."/>
            <person name="Phunkhang P."/>
            <person name="Pierre F."/>
            <person name="Priest M."/>
            <person name="Raghuraman S."/>
            <person name="Rege F."/>
            <person name="Reyes R."/>
            <person name="Rise C."/>
            <person name="Rogov P."/>
            <person name="Ross K."/>
            <person name="Ryan E."/>
            <person name="Settipalli S."/>
            <person name="Shea T."/>
            <person name="Sherpa N."/>
            <person name="Shi L."/>
            <person name="Shih D."/>
            <person name="Sparrow T."/>
            <person name="Spaulding J."/>
            <person name="Stalker J."/>
            <person name="Stange-Thomann N."/>
            <person name="Stavropoulos S."/>
            <person name="Stone C."/>
            <person name="Strader C."/>
            <person name="Tesfaye S."/>
            <person name="Thomson T."/>
            <person name="Thoulutsang Y."/>
            <person name="Thoulutsang D."/>
            <person name="Topham K."/>
            <person name="Topping I."/>
            <person name="Tsamla T."/>
            <person name="Vassiliev H."/>
            <person name="Vo A."/>
            <person name="Wangchuk T."/>
            <person name="Wangdi T."/>
            <person name="Weiand M."/>
            <person name="Wilkinson J."/>
            <person name="Wilson A."/>
            <person name="Yadav S."/>
            <person name="Young G."/>
            <person name="Yu Q."/>
            <person name="Zembek L."/>
            <person name="Zhong D."/>
            <person name="Zimmer A."/>
            <person name="Zwirko Z."/>
            <person name="Jaffe D.B."/>
            <person name="Alvarez P."/>
            <person name="Brockman W."/>
            <person name="Butler J."/>
            <person name="Chin C."/>
            <person name="Gnerre S."/>
            <person name="Grabherr M."/>
            <person name="Kleber M."/>
            <person name="Mauceli E."/>
            <person name="MacCallum I."/>
        </authorList>
    </citation>
    <scope>NUCLEOTIDE SEQUENCE [LARGE SCALE GENOMIC DNA]</scope>
    <source>
        <strain evidence="2">Tucson 14030-0811.24</strain>
    </source>
</reference>
<evidence type="ECO:0000313" key="1">
    <source>
        <dbReference type="EMBL" id="EDW75483.1"/>
    </source>
</evidence>
<protein>
    <submittedName>
        <fullName evidence="1">Uncharacterized protein</fullName>
    </submittedName>
</protein>
<dbReference type="PhylomeDB" id="B4MTP4"/>
<dbReference type="AlphaFoldDB" id="B4MTP4"/>
<organism evidence="1 2">
    <name type="scientific">Drosophila willistoni</name>
    <name type="common">Fruit fly</name>
    <dbReference type="NCBI Taxonomy" id="7260"/>
    <lineage>
        <taxon>Eukaryota</taxon>
        <taxon>Metazoa</taxon>
        <taxon>Ecdysozoa</taxon>
        <taxon>Arthropoda</taxon>
        <taxon>Hexapoda</taxon>
        <taxon>Insecta</taxon>
        <taxon>Pterygota</taxon>
        <taxon>Neoptera</taxon>
        <taxon>Endopterygota</taxon>
        <taxon>Diptera</taxon>
        <taxon>Brachycera</taxon>
        <taxon>Muscomorpha</taxon>
        <taxon>Ephydroidea</taxon>
        <taxon>Drosophilidae</taxon>
        <taxon>Drosophila</taxon>
        <taxon>Sophophora</taxon>
    </lineage>
</organism>
<sequence length="250" mass="28687">MCTLRLLTSSLFQQRPFYLTVNRLASCRSFPVPLANADGFDVDEMRDQKFSFDPCAPILCNRSSDLFFMPRSVGPAYHGLMTTADDFAKVSNNSFKHNGKKSHKEMQQLPLLQIIVCPRLLSLCIEDVFTHSNGVFVDVDNYCILNLYFDTDINSAIKQFVLKATQYSLAIAFKGYWADFINPFTGRPNFHQDKRKANEVKTRLFHNMDINKTKPGCTIMEETPEYSFIGTIVTDAPYSVMQSWWHFPTQ</sequence>
<keyword evidence="2" id="KW-1185">Reference proteome</keyword>